<dbReference type="CDD" id="cd06171">
    <property type="entry name" value="Sigma70_r4"/>
    <property type="match status" value="1"/>
</dbReference>
<keyword evidence="4" id="KW-0804">Transcription</keyword>
<sequence length="172" mass="20246">MDVEKLIKKAKKGDDASFYELMQLHKERLLRIAISYLRNEGEALEALQEVTVRAYCSIKKVKHATYFSTWLIRIMINYCHDQSRKRKRNADSSVIDQLVETVDYNRSLEIEEALQRIDSRCREVIILKYYHDLKIKDIAEILESPESTIKTWLYKGLQALRDQLDERGGLHA</sequence>
<comment type="similarity">
    <text evidence="1">Belongs to the sigma-70 factor family. ECF subfamily.</text>
</comment>
<feature type="domain" description="RNA polymerase sigma-70 region 2" evidence="5">
    <location>
        <begin position="21"/>
        <end position="88"/>
    </location>
</feature>
<feature type="domain" description="RNA polymerase sigma factor 70 region 4 type 2" evidence="6">
    <location>
        <begin position="108"/>
        <end position="160"/>
    </location>
</feature>
<dbReference type="InterPro" id="IPR013325">
    <property type="entry name" value="RNA_pol_sigma_r2"/>
</dbReference>
<dbReference type="InterPro" id="IPR007627">
    <property type="entry name" value="RNA_pol_sigma70_r2"/>
</dbReference>
<dbReference type="NCBIfam" id="TIGR02937">
    <property type="entry name" value="sigma70-ECF"/>
    <property type="match status" value="1"/>
</dbReference>
<dbReference type="Gene3D" id="1.10.10.10">
    <property type="entry name" value="Winged helix-like DNA-binding domain superfamily/Winged helix DNA-binding domain"/>
    <property type="match status" value="1"/>
</dbReference>
<evidence type="ECO:0000256" key="4">
    <source>
        <dbReference type="ARBA" id="ARBA00023163"/>
    </source>
</evidence>
<dbReference type="InterPro" id="IPR013324">
    <property type="entry name" value="RNA_pol_sigma_r3/r4-like"/>
</dbReference>
<accession>A0ABS4RHV2</accession>
<dbReference type="PANTHER" id="PTHR43133">
    <property type="entry name" value="RNA POLYMERASE ECF-TYPE SIGMA FACTO"/>
    <property type="match status" value="1"/>
</dbReference>
<dbReference type="InterPro" id="IPR036388">
    <property type="entry name" value="WH-like_DNA-bd_sf"/>
</dbReference>
<evidence type="ECO:0000313" key="8">
    <source>
        <dbReference type="Proteomes" id="UP001519293"/>
    </source>
</evidence>
<evidence type="ECO:0000259" key="6">
    <source>
        <dbReference type="Pfam" id="PF08281"/>
    </source>
</evidence>
<proteinExistence type="inferred from homology"/>
<dbReference type="Pfam" id="PF04542">
    <property type="entry name" value="Sigma70_r2"/>
    <property type="match status" value="1"/>
</dbReference>
<keyword evidence="8" id="KW-1185">Reference proteome</keyword>
<dbReference type="PANTHER" id="PTHR43133:SF51">
    <property type="entry name" value="RNA POLYMERASE SIGMA FACTOR"/>
    <property type="match status" value="1"/>
</dbReference>
<comment type="caution">
    <text evidence="7">The sequence shown here is derived from an EMBL/GenBank/DDBJ whole genome shotgun (WGS) entry which is preliminary data.</text>
</comment>
<dbReference type="SUPFAM" id="SSF88659">
    <property type="entry name" value="Sigma3 and sigma4 domains of RNA polymerase sigma factors"/>
    <property type="match status" value="1"/>
</dbReference>
<evidence type="ECO:0000256" key="3">
    <source>
        <dbReference type="ARBA" id="ARBA00023082"/>
    </source>
</evidence>
<evidence type="ECO:0000259" key="5">
    <source>
        <dbReference type="Pfam" id="PF04542"/>
    </source>
</evidence>
<dbReference type="SUPFAM" id="SSF88946">
    <property type="entry name" value="Sigma2 domain of RNA polymerase sigma factors"/>
    <property type="match status" value="1"/>
</dbReference>
<dbReference type="Proteomes" id="UP001519293">
    <property type="component" value="Unassembled WGS sequence"/>
</dbReference>
<keyword evidence="3" id="KW-0731">Sigma factor</keyword>
<name>A0ABS4RHV2_9BACI</name>
<evidence type="ECO:0000313" key="7">
    <source>
        <dbReference type="EMBL" id="MBP2242461.1"/>
    </source>
</evidence>
<reference evidence="7 8" key="1">
    <citation type="submission" date="2021-03" db="EMBL/GenBank/DDBJ databases">
        <title>Genomic Encyclopedia of Type Strains, Phase IV (KMG-IV): sequencing the most valuable type-strain genomes for metagenomic binning, comparative biology and taxonomic classification.</title>
        <authorList>
            <person name="Goeker M."/>
        </authorList>
    </citation>
    <scope>NUCLEOTIDE SEQUENCE [LARGE SCALE GENOMIC DNA]</scope>
    <source>
        <strain evidence="7 8">DSM 26675</strain>
    </source>
</reference>
<dbReference type="InterPro" id="IPR039425">
    <property type="entry name" value="RNA_pol_sigma-70-like"/>
</dbReference>
<dbReference type="InterPro" id="IPR014284">
    <property type="entry name" value="RNA_pol_sigma-70_dom"/>
</dbReference>
<dbReference type="InterPro" id="IPR013249">
    <property type="entry name" value="RNA_pol_sigma70_r4_t2"/>
</dbReference>
<organism evidence="7 8">
    <name type="scientific">Cytobacillus eiseniae</name>
    <dbReference type="NCBI Taxonomy" id="762947"/>
    <lineage>
        <taxon>Bacteria</taxon>
        <taxon>Bacillati</taxon>
        <taxon>Bacillota</taxon>
        <taxon>Bacilli</taxon>
        <taxon>Bacillales</taxon>
        <taxon>Bacillaceae</taxon>
        <taxon>Cytobacillus</taxon>
    </lineage>
</organism>
<dbReference type="Gene3D" id="1.10.1740.10">
    <property type="match status" value="1"/>
</dbReference>
<keyword evidence="2" id="KW-0805">Transcription regulation</keyword>
<gene>
    <name evidence="7" type="ORF">J2Z40_003035</name>
</gene>
<dbReference type="EMBL" id="JAGIKZ010000021">
    <property type="protein sequence ID" value="MBP2242461.1"/>
    <property type="molecule type" value="Genomic_DNA"/>
</dbReference>
<protein>
    <submittedName>
        <fullName evidence="7">RNA polymerase sigma-70 factor (ECF subfamily)</fullName>
    </submittedName>
</protein>
<dbReference type="RefSeq" id="WP_083953952.1">
    <property type="nucleotide sequence ID" value="NZ_JAGIKZ010000021.1"/>
</dbReference>
<evidence type="ECO:0000256" key="1">
    <source>
        <dbReference type="ARBA" id="ARBA00010641"/>
    </source>
</evidence>
<dbReference type="Pfam" id="PF08281">
    <property type="entry name" value="Sigma70_r4_2"/>
    <property type="match status" value="1"/>
</dbReference>
<evidence type="ECO:0000256" key="2">
    <source>
        <dbReference type="ARBA" id="ARBA00023015"/>
    </source>
</evidence>